<sequence length="241" mass="26298">MPAVTLPITYPPCNFLSSPSCLLLLTISTSTSTTTLTATTTSTKIDIATTPPLNDLSAGTKALATHKPLFNIHIPGLDPSSPYITSNPATNETMLITTAILSHPAIITWVSLFVAFLLFAGVVFALQKVMRRVRARRWIRDQIETSEASTVNCRKRKKSSDTETTAGEIDTCCIGKNACGKHIKRKVKGYLGDTAVYGSKGCEFKNGSDLSLRADKGVDERSGSWSKRRDKRFKPGRTMRV</sequence>
<dbReference type="EMBL" id="JAVHJL010000001">
    <property type="protein sequence ID" value="KAK6512540.1"/>
    <property type="molecule type" value="Genomic_DNA"/>
</dbReference>
<keyword evidence="4" id="KW-1185">Reference proteome</keyword>
<evidence type="ECO:0000313" key="3">
    <source>
        <dbReference type="EMBL" id="KAK6512540.1"/>
    </source>
</evidence>
<name>A0AAV9WSU1_9PEZI</name>
<feature type="region of interest" description="Disordered" evidence="1">
    <location>
        <begin position="220"/>
        <end position="241"/>
    </location>
</feature>
<evidence type="ECO:0000256" key="1">
    <source>
        <dbReference type="SAM" id="MobiDB-lite"/>
    </source>
</evidence>
<reference evidence="3 4" key="1">
    <citation type="submission" date="2023-08" db="EMBL/GenBank/DDBJ databases">
        <authorList>
            <person name="Palmer J.M."/>
        </authorList>
    </citation>
    <scope>NUCLEOTIDE SEQUENCE [LARGE SCALE GENOMIC DNA]</scope>
    <source>
        <strain evidence="3 4">TWF481</strain>
    </source>
</reference>
<evidence type="ECO:0000256" key="2">
    <source>
        <dbReference type="SAM" id="Phobius"/>
    </source>
</evidence>
<comment type="caution">
    <text evidence="3">The sequence shown here is derived from an EMBL/GenBank/DDBJ whole genome shotgun (WGS) entry which is preliminary data.</text>
</comment>
<organism evidence="3 4">
    <name type="scientific">Arthrobotrys musiformis</name>
    <dbReference type="NCBI Taxonomy" id="47236"/>
    <lineage>
        <taxon>Eukaryota</taxon>
        <taxon>Fungi</taxon>
        <taxon>Dikarya</taxon>
        <taxon>Ascomycota</taxon>
        <taxon>Pezizomycotina</taxon>
        <taxon>Orbiliomycetes</taxon>
        <taxon>Orbiliales</taxon>
        <taxon>Orbiliaceae</taxon>
        <taxon>Arthrobotrys</taxon>
    </lineage>
</organism>
<keyword evidence="2" id="KW-1133">Transmembrane helix</keyword>
<keyword evidence="2" id="KW-0472">Membrane</keyword>
<proteinExistence type="predicted"/>
<feature type="compositionally biased region" description="Basic residues" evidence="1">
    <location>
        <begin position="226"/>
        <end position="241"/>
    </location>
</feature>
<dbReference type="AlphaFoldDB" id="A0AAV9WSU1"/>
<protein>
    <recommendedName>
        <fullName evidence="5">Copper transporter</fullName>
    </recommendedName>
</protein>
<feature type="transmembrane region" description="Helical" evidence="2">
    <location>
        <begin position="106"/>
        <end position="126"/>
    </location>
</feature>
<accession>A0AAV9WSU1</accession>
<gene>
    <name evidence="3" type="ORF">TWF481_001425</name>
</gene>
<dbReference type="Proteomes" id="UP001370758">
    <property type="component" value="Unassembled WGS sequence"/>
</dbReference>
<keyword evidence="2" id="KW-0812">Transmembrane</keyword>
<evidence type="ECO:0008006" key="5">
    <source>
        <dbReference type="Google" id="ProtNLM"/>
    </source>
</evidence>
<evidence type="ECO:0000313" key="4">
    <source>
        <dbReference type="Proteomes" id="UP001370758"/>
    </source>
</evidence>